<keyword evidence="17" id="KW-1185">Reference proteome</keyword>
<keyword evidence="4" id="KW-1134">Transmembrane beta strand</keyword>
<feature type="chain" id="PRO_5046313378" evidence="12">
    <location>
        <begin position="24"/>
        <end position="672"/>
    </location>
</feature>
<protein>
    <submittedName>
        <fullName evidence="16">Type II secretion system secretin GspD</fullName>
    </submittedName>
</protein>
<dbReference type="RefSeq" id="WP_302711615.1">
    <property type="nucleotide sequence ID" value="NZ_JAULRT010000035.1"/>
</dbReference>
<evidence type="ECO:0000256" key="7">
    <source>
        <dbReference type="ARBA" id="ARBA00022927"/>
    </source>
</evidence>
<dbReference type="PANTHER" id="PTHR30332">
    <property type="entry name" value="PROBABLE GENERAL SECRETION PATHWAY PROTEIN D"/>
    <property type="match status" value="1"/>
</dbReference>
<evidence type="ECO:0000256" key="3">
    <source>
        <dbReference type="ARBA" id="ARBA00022448"/>
    </source>
</evidence>
<dbReference type="Proteomes" id="UP001168380">
    <property type="component" value="Unassembled WGS sequence"/>
</dbReference>
<dbReference type="Pfam" id="PF03958">
    <property type="entry name" value="Secretin_N"/>
    <property type="match status" value="3"/>
</dbReference>
<dbReference type="Gene3D" id="3.30.1370.120">
    <property type="match status" value="3"/>
</dbReference>
<evidence type="ECO:0000256" key="8">
    <source>
        <dbReference type="ARBA" id="ARBA00023136"/>
    </source>
</evidence>
<proteinExistence type="inferred from homology"/>
<dbReference type="Pfam" id="PF00263">
    <property type="entry name" value="Secretin"/>
    <property type="match status" value="1"/>
</dbReference>
<keyword evidence="5" id="KW-0812">Transmembrane</keyword>
<accession>A0ABT8TC52</accession>
<gene>
    <name evidence="16" type="primary">gspD</name>
    <name evidence="16" type="ORF">QWI16_04795</name>
</gene>
<keyword evidence="8" id="KW-0472">Membrane</keyword>
<dbReference type="InterPro" id="IPR038591">
    <property type="entry name" value="NolW-like_sf"/>
</dbReference>
<evidence type="ECO:0000256" key="4">
    <source>
        <dbReference type="ARBA" id="ARBA00022452"/>
    </source>
</evidence>
<evidence type="ECO:0000256" key="11">
    <source>
        <dbReference type="SAM" id="MobiDB-lite"/>
    </source>
</evidence>
<dbReference type="NCBIfam" id="TIGR02517">
    <property type="entry name" value="type_II_gspD"/>
    <property type="match status" value="1"/>
</dbReference>
<dbReference type="InterPro" id="IPR005644">
    <property type="entry name" value="NolW-like"/>
</dbReference>
<evidence type="ECO:0000259" key="14">
    <source>
        <dbReference type="Pfam" id="PF03958"/>
    </source>
</evidence>
<keyword evidence="3 10" id="KW-0813">Transport</keyword>
<evidence type="ECO:0000256" key="9">
    <source>
        <dbReference type="ARBA" id="ARBA00023237"/>
    </source>
</evidence>
<dbReference type="InterPro" id="IPR004846">
    <property type="entry name" value="T2SS/T3SS_dom"/>
</dbReference>
<dbReference type="InterPro" id="IPR001775">
    <property type="entry name" value="GspD/PilQ"/>
</dbReference>
<evidence type="ECO:0000256" key="10">
    <source>
        <dbReference type="RuleBase" id="RU004004"/>
    </source>
</evidence>
<comment type="subcellular location">
    <subcellularLocation>
        <location evidence="1 10">Cell outer membrane</location>
    </subcellularLocation>
</comment>
<organism evidence="16 17">
    <name type="scientific">Gilvimarinus algae</name>
    <dbReference type="NCBI Taxonomy" id="3058037"/>
    <lineage>
        <taxon>Bacteria</taxon>
        <taxon>Pseudomonadati</taxon>
        <taxon>Pseudomonadota</taxon>
        <taxon>Gammaproteobacteria</taxon>
        <taxon>Cellvibrionales</taxon>
        <taxon>Cellvibrionaceae</taxon>
        <taxon>Gilvimarinus</taxon>
    </lineage>
</organism>
<evidence type="ECO:0000313" key="17">
    <source>
        <dbReference type="Proteomes" id="UP001168380"/>
    </source>
</evidence>
<evidence type="ECO:0000256" key="12">
    <source>
        <dbReference type="SAM" id="SignalP"/>
    </source>
</evidence>
<keyword evidence="7" id="KW-0653">Protein transport</keyword>
<feature type="domain" description="NolW-like" evidence="14">
    <location>
        <begin position="190"/>
        <end position="258"/>
    </location>
</feature>
<feature type="domain" description="NolW-like" evidence="14">
    <location>
        <begin position="127"/>
        <end position="185"/>
    </location>
</feature>
<evidence type="ECO:0000256" key="5">
    <source>
        <dbReference type="ARBA" id="ARBA00022692"/>
    </source>
</evidence>
<name>A0ABT8TC52_9GAMM</name>
<feature type="compositionally biased region" description="Polar residues" evidence="11">
    <location>
        <begin position="656"/>
        <end position="672"/>
    </location>
</feature>
<evidence type="ECO:0000256" key="1">
    <source>
        <dbReference type="ARBA" id="ARBA00004442"/>
    </source>
</evidence>
<evidence type="ECO:0000259" key="15">
    <source>
        <dbReference type="Pfam" id="PF21305"/>
    </source>
</evidence>
<dbReference type="PANTHER" id="PTHR30332:SF24">
    <property type="entry name" value="SECRETIN GSPD-RELATED"/>
    <property type="match status" value="1"/>
</dbReference>
<comment type="similarity">
    <text evidence="2">Belongs to the bacterial secretin family. GSP D subfamily.</text>
</comment>
<feature type="region of interest" description="Disordered" evidence="11">
    <location>
        <begin position="652"/>
        <end position="672"/>
    </location>
</feature>
<feature type="domain" description="GspD-like N0" evidence="15">
    <location>
        <begin position="32"/>
        <end position="101"/>
    </location>
</feature>
<keyword evidence="9" id="KW-0998">Cell outer membrane</keyword>
<dbReference type="Pfam" id="PF21305">
    <property type="entry name" value="type_II_gspD_N0"/>
    <property type="match status" value="1"/>
</dbReference>
<feature type="domain" description="Type II/III secretion system secretin-like" evidence="13">
    <location>
        <begin position="437"/>
        <end position="603"/>
    </location>
</feature>
<evidence type="ECO:0000256" key="6">
    <source>
        <dbReference type="ARBA" id="ARBA00022729"/>
    </source>
</evidence>
<feature type="domain" description="NolW-like" evidence="14">
    <location>
        <begin position="264"/>
        <end position="345"/>
    </location>
</feature>
<dbReference type="EMBL" id="JAULRT010000035">
    <property type="protein sequence ID" value="MDO3381480.1"/>
    <property type="molecule type" value="Genomic_DNA"/>
</dbReference>
<evidence type="ECO:0000256" key="2">
    <source>
        <dbReference type="ARBA" id="ARBA00006980"/>
    </source>
</evidence>
<feature type="signal peptide" evidence="12">
    <location>
        <begin position="1"/>
        <end position="23"/>
    </location>
</feature>
<dbReference type="InterPro" id="IPR050810">
    <property type="entry name" value="Bact_Secretion_Sys_Channel"/>
</dbReference>
<comment type="caution">
    <text evidence="16">The sequence shown here is derived from an EMBL/GenBank/DDBJ whole genome shotgun (WGS) entry which is preliminary data.</text>
</comment>
<evidence type="ECO:0000259" key="13">
    <source>
        <dbReference type="Pfam" id="PF00263"/>
    </source>
</evidence>
<sequence length="672" mass="72593">MRACFKRIQVTLLVISLALPVLATGAEQTWTVNFKDSDIQEVIKFIAEATGKTIVIDPKVRGQVKVISEKPVNSKELYGLFLSILDVHGFTAVENGEVVRIVPNRDARSLPIPSAEKGSSDSDAYMTQVIQLENISAAKLLPVLRPLVPQHGHISAYDPSNAIIVTDTRANITRLLDVVRQIDKAAVISTELVELRYAQADAIVKVIQQLEKPDAQRGNASAPVTVVADTRINGVLINGDDMQRERIKQLIRRLDRPQITNSNVRVIYLKYAKAEQVAEVLNGVMQNMQKVEQAEGGNTAGASRNQIKASVQADEDTNAILITADGDTMQSLLVLVESLDIRRAQVLVEAIIVELEDSDAAELGIEWMYRDDDIGFGSSANDGDDMGTMGGVLSGAFGDSDEALVGLAGSLSGIAGQVFGIGRLGNSTDMLAVLKLLKANGATNILSTPSLLTTDNHEAEISVGKNVPFVSGSYTSTGGGSSNPTNPFNTVERKDVGILLKVTPHVNDGDSVVMDIAQEISSVDDTAASSNGLVTNQRKINTQVMAASGEIVVLGGLIQDDVRTFERKVPVLGDIPILGNLFKSQSSNKTKTNLMVFIRASVVPDDEMLMGATAEKYRHIREVLLDKQNNTNLLTRKEDIPMLPEWEAQLKKVQERYNSTPTSNTDTSEAGE</sequence>
<evidence type="ECO:0000313" key="16">
    <source>
        <dbReference type="EMBL" id="MDO3381480.1"/>
    </source>
</evidence>
<dbReference type="InterPro" id="IPR049371">
    <property type="entry name" value="GspD-like_N0"/>
</dbReference>
<keyword evidence="6 12" id="KW-0732">Signal</keyword>
<dbReference type="PRINTS" id="PR00811">
    <property type="entry name" value="BCTERIALGSPD"/>
</dbReference>
<reference evidence="16" key="1">
    <citation type="submission" date="2023-07" db="EMBL/GenBank/DDBJ databases">
        <title>Gilvimarinus algae sp. nov., isolated from the surface of Kelp.</title>
        <authorList>
            <person name="Sun Y.Y."/>
            <person name="Gong Y."/>
            <person name="Du Z.J."/>
        </authorList>
    </citation>
    <scope>NUCLEOTIDE SEQUENCE</scope>
    <source>
        <strain evidence="16">SDUM040014</strain>
    </source>
</reference>
<dbReference type="InterPro" id="IPR013356">
    <property type="entry name" value="T2SS_GspD"/>
</dbReference>